<feature type="transmembrane region" description="Helical" evidence="1">
    <location>
        <begin position="204"/>
        <end position="233"/>
    </location>
</feature>
<feature type="transmembrane region" description="Helical" evidence="1">
    <location>
        <begin position="390"/>
        <end position="417"/>
    </location>
</feature>
<dbReference type="OrthoDB" id="2535105at2759"/>
<reference evidence="3" key="1">
    <citation type="submission" date="2016-06" db="EMBL/GenBank/DDBJ databases">
        <title>Draft Genome sequence of the fungus Inonotus baumii.</title>
        <authorList>
            <person name="Zhu H."/>
            <person name="Lin W."/>
        </authorList>
    </citation>
    <scope>NUCLEOTIDE SEQUENCE</scope>
    <source>
        <strain evidence="3">821</strain>
    </source>
</reference>
<dbReference type="Proteomes" id="UP000757232">
    <property type="component" value="Unassembled WGS sequence"/>
</dbReference>
<evidence type="ECO:0000313" key="4">
    <source>
        <dbReference type="Proteomes" id="UP000757232"/>
    </source>
</evidence>
<feature type="transmembrane region" description="Helical" evidence="1">
    <location>
        <begin position="20"/>
        <end position="44"/>
    </location>
</feature>
<keyword evidence="1" id="KW-1133">Transmembrane helix</keyword>
<comment type="caution">
    <text evidence="3">The sequence shown here is derived from an EMBL/GenBank/DDBJ whole genome shotgun (WGS) entry which is preliminary data.</text>
</comment>
<dbReference type="PANTHER" id="PTHR40465">
    <property type="entry name" value="CHROMOSOME 1, WHOLE GENOME SHOTGUN SEQUENCE"/>
    <property type="match status" value="1"/>
</dbReference>
<feature type="domain" description="DUF6534" evidence="2">
    <location>
        <begin position="401"/>
        <end position="487"/>
    </location>
</feature>
<feature type="transmembrane region" description="Helical" evidence="1">
    <location>
        <begin position="130"/>
        <end position="150"/>
    </location>
</feature>
<feature type="transmembrane region" description="Helical" evidence="1">
    <location>
        <begin position="170"/>
        <end position="192"/>
    </location>
</feature>
<organism evidence="3 4">
    <name type="scientific">Sanghuangporus baumii</name>
    <name type="common">Phellinus baumii</name>
    <dbReference type="NCBI Taxonomy" id="108892"/>
    <lineage>
        <taxon>Eukaryota</taxon>
        <taxon>Fungi</taxon>
        <taxon>Dikarya</taxon>
        <taxon>Basidiomycota</taxon>
        <taxon>Agaricomycotina</taxon>
        <taxon>Agaricomycetes</taxon>
        <taxon>Hymenochaetales</taxon>
        <taxon>Hymenochaetaceae</taxon>
        <taxon>Sanghuangporus</taxon>
    </lineage>
</organism>
<feature type="transmembrane region" description="Helical" evidence="1">
    <location>
        <begin position="355"/>
        <end position="378"/>
    </location>
</feature>
<evidence type="ECO:0000256" key="1">
    <source>
        <dbReference type="SAM" id="Phobius"/>
    </source>
</evidence>
<dbReference type="AlphaFoldDB" id="A0A9Q5I4Z5"/>
<keyword evidence="1" id="KW-0812">Transmembrane</keyword>
<protein>
    <recommendedName>
        <fullName evidence="2">DUF6534 domain-containing protein</fullName>
    </recommendedName>
</protein>
<dbReference type="PANTHER" id="PTHR40465:SF1">
    <property type="entry name" value="DUF6534 DOMAIN-CONTAINING PROTEIN"/>
    <property type="match status" value="1"/>
</dbReference>
<feature type="transmembrane region" description="Helical" evidence="1">
    <location>
        <begin position="429"/>
        <end position="456"/>
    </location>
</feature>
<sequence length="543" mass="60507">MSSTDIISGSELDITWGCYFIGLPLTSALTSALWGVGCLQLYLYFENYWKTDQRWLKLYILIIWMLDTAHQVLVIHYDYIYFVKGIMEPELLTLLPRSLITTAALTGIVDAMIQAILVRRVWVLSDRNRILTGFMSAAVLAQFTVTMACYVEMFNITRFSQLYEIVHLELAFTCVAVFADTFLAAALIWLLWKARSGLRSSDSLVNRLVVYIVGSSLVTVLCMVIAVVSAIVAPHSFIYMTADTIIPKLYFNCLLASLNARSNLRENLVIHAGDISFRFTDPSSGSEGRTNARSQISSKALALVSARLRENDDIEAARHEQRTLIHIVPFTGTINAMIQVILVRRAWWLSDKNQILTGILGMSVLAQFTITVACYVKIFNFTNFTELYEVVHLEFSFTCVAVFTDTLLAVTLVWLLWKARSGFPSSDSVVNRLVSYIIGSTLVTVLCMGTAVISALVVPNSFIYMTADTIIPKLYFNCLLVSLNARSNLRERLVAYGGDISLHFTGPSTNLQGCLNTRSPKVTTLVSVGCQSDIDIEAGSHEQ</sequence>
<evidence type="ECO:0000259" key="2">
    <source>
        <dbReference type="Pfam" id="PF20152"/>
    </source>
</evidence>
<dbReference type="Pfam" id="PF20152">
    <property type="entry name" value="DUF6534"/>
    <property type="match status" value="2"/>
</dbReference>
<accession>A0A9Q5I4Z5</accession>
<name>A0A9Q5I4Z5_SANBA</name>
<keyword evidence="1" id="KW-0472">Membrane</keyword>
<dbReference type="InterPro" id="IPR045339">
    <property type="entry name" value="DUF6534"/>
</dbReference>
<gene>
    <name evidence="3" type="ORF">A7U60_g1125</name>
</gene>
<evidence type="ECO:0000313" key="3">
    <source>
        <dbReference type="EMBL" id="OCB91626.1"/>
    </source>
</evidence>
<keyword evidence="4" id="KW-1185">Reference proteome</keyword>
<proteinExistence type="predicted"/>
<feature type="transmembrane region" description="Helical" evidence="1">
    <location>
        <begin position="324"/>
        <end position="343"/>
    </location>
</feature>
<feature type="domain" description="DUF6534" evidence="2">
    <location>
        <begin position="176"/>
        <end position="262"/>
    </location>
</feature>
<feature type="transmembrane region" description="Helical" evidence="1">
    <location>
        <begin position="56"/>
        <end position="79"/>
    </location>
</feature>
<feature type="transmembrane region" description="Helical" evidence="1">
    <location>
        <begin position="99"/>
        <end position="118"/>
    </location>
</feature>
<dbReference type="EMBL" id="LNZH02000077">
    <property type="protein sequence ID" value="OCB91626.1"/>
    <property type="molecule type" value="Genomic_DNA"/>
</dbReference>